<protein>
    <submittedName>
        <fullName evidence="4">(wild Malaysian banana) hypothetical protein</fullName>
    </submittedName>
</protein>
<feature type="region of interest" description="Disordered" evidence="2">
    <location>
        <begin position="1"/>
        <end position="20"/>
    </location>
</feature>
<reference evidence="4" key="1">
    <citation type="submission" date="2021-03" db="EMBL/GenBank/DDBJ databases">
        <authorList>
            <consortium name="Genoscope - CEA"/>
            <person name="William W."/>
        </authorList>
    </citation>
    <scope>NUCLEOTIDE SEQUENCE</scope>
    <source>
        <strain evidence="4">Doubled-haploid Pahang</strain>
    </source>
</reference>
<dbReference type="Gramene" id="Ma07_t17940.1">
    <property type="protein sequence ID" value="Ma07_p17940.1"/>
    <property type="gene ID" value="Ma07_g17940"/>
</dbReference>
<dbReference type="PANTHER" id="PTHR33155:SF75">
    <property type="entry name" value="OS02G0750800 PROTEIN"/>
    <property type="match status" value="1"/>
</dbReference>
<feature type="compositionally biased region" description="Low complexity" evidence="2">
    <location>
        <begin position="167"/>
        <end position="179"/>
    </location>
</feature>
<feature type="compositionally biased region" description="Acidic residues" evidence="2">
    <location>
        <begin position="56"/>
        <end position="67"/>
    </location>
</feature>
<evidence type="ECO:0000313" key="5">
    <source>
        <dbReference type="EnsemblPlants" id="Ma07_p17940.1"/>
    </source>
</evidence>
<feature type="region of interest" description="Disordered" evidence="2">
    <location>
        <begin position="152"/>
        <end position="203"/>
    </location>
</feature>
<feature type="compositionally biased region" description="Basic and acidic residues" evidence="2">
    <location>
        <begin position="46"/>
        <end position="55"/>
    </location>
</feature>
<sequence length="247" mass="27394">MKAPRPLGLKTIADASFDGPRESNCVKRNFVASSRSPCLPPPSSAEDGKAMGRGEDGDDDAEEDVVEDDDGACWATYGRRRPGRRFPPPIPLLARTGKLTCRLPWVLKRTYEDDGRLVIQEVRVKHHEYFRARRRDGRLTLQLVKLDDHQPTEEDIVVDTDKKQDTSSSLSSSSSSSSSSEEEKWIQRMPASDKAATSTPRLPLSSKMVLSSSMPEPMCGKASFEKGGPTPPLHLQFAMSRMRLVHG</sequence>
<reference evidence="5" key="2">
    <citation type="submission" date="2021-05" db="UniProtKB">
        <authorList>
            <consortium name="EnsemblPlants"/>
        </authorList>
    </citation>
    <scope>IDENTIFICATION</scope>
    <source>
        <strain evidence="5">subsp. malaccensis</strain>
    </source>
</reference>
<evidence type="ECO:0000313" key="6">
    <source>
        <dbReference type="Proteomes" id="UP000012960"/>
    </source>
</evidence>
<evidence type="ECO:0000313" key="4">
    <source>
        <dbReference type="EMBL" id="CAG1856782.1"/>
    </source>
</evidence>
<evidence type="ECO:0000259" key="3">
    <source>
        <dbReference type="Pfam" id="PF11250"/>
    </source>
</evidence>
<evidence type="ECO:0000256" key="1">
    <source>
        <dbReference type="ARBA" id="ARBA00008690"/>
    </source>
</evidence>
<dbReference type="InterPro" id="IPR021410">
    <property type="entry name" value="FAF"/>
</dbReference>
<gene>
    <name evidence="4" type="ORF">GSMUA_38560.1</name>
</gene>
<dbReference type="OMA" id="PRESNCV"/>
<dbReference type="InParanoid" id="A0A804JWY3"/>
<comment type="similarity">
    <text evidence="1">Belongs to the fantastic four family.</text>
</comment>
<dbReference type="FunCoup" id="A0A804JWY3">
    <property type="interactions" value="95"/>
</dbReference>
<dbReference type="PANTHER" id="PTHR33155">
    <property type="entry name" value="FANTASTIC FOUR-LIKE PROTEIN (DUF3049)"/>
    <property type="match status" value="1"/>
</dbReference>
<dbReference type="Pfam" id="PF11250">
    <property type="entry name" value="FAF"/>
    <property type="match status" value="1"/>
</dbReference>
<accession>A0A804JWY3</accession>
<keyword evidence="6" id="KW-1185">Reference proteome</keyword>
<dbReference type="AlphaFoldDB" id="A0A804JWY3"/>
<organism evidence="5 6">
    <name type="scientific">Musa acuminata subsp. malaccensis</name>
    <name type="common">Wild banana</name>
    <name type="synonym">Musa malaccensis</name>
    <dbReference type="NCBI Taxonomy" id="214687"/>
    <lineage>
        <taxon>Eukaryota</taxon>
        <taxon>Viridiplantae</taxon>
        <taxon>Streptophyta</taxon>
        <taxon>Embryophyta</taxon>
        <taxon>Tracheophyta</taxon>
        <taxon>Spermatophyta</taxon>
        <taxon>Magnoliopsida</taxon>
        <taxon>Liliopsida</taxon>
        <taxon>Zingiberales</taxon>
        <taxon>Musaceae</taxon>
        <taxon>Musa</taxon>
    </lineage>
</organism>
<dbReference type="Proteomes" id="UP000012960">
    <property type="component" value="Unplaced"/>
</dbReference>
<feature type="domain" description="FAF" evidence="3">
    <location>
        <begin position="85"/>
        <end position="143"/>
    </location>
</feature>
<name>A0A804JWY3_MUSAM</name>
<dbReference type="InterPro" id="IPR046431">
    <property type="entry name" value="FAF_dom"/>
</dbReference>
<evidence type="ECO:0000256" key="2">
    <source>
        <dbReference type="SAM" id="MobiDB-lite"/>
    </source>
</evidence>
<dbReference type="EMBL" id="HG996473">
    <property type="protein sequence ID" value="CAG1856782.1"/>
    <property type="molecule type" value="Genomic_DNA"/>
</dbReference>
<proteinExistence type="inferred from homology"/>
<dbReference type="EnsemblPlants" id="Ma07_t17940.1">
    <property type="protein sequence ID" value="Ma07_p17940.1"/>
    <property type="gene ID" value="Ma07_g17940"/>
</dbReference>
<feature type="region of interest" description="Disordered" evidence="2">
    <location>
        <begin position="32"/>
        <end position="67"/>
    </location>
</feature>